<feature type="compositionally biased region" description="Low complexity" evidence="1">
    <location>
        <begin position="16"/>
        <end position="28"/>
    </location>
</feature>
<feature type="compositionally biased region" description="Polar residues" evidence="1">
    <location>
        <begin position="80"/>
        <end position="100"/>
    </location>
</feature>
<name>A0A5B0QC92_PUCGR</name>
<accession>A0A5B0QC92</accession>
<sequence>MHGTPYTRFNPPFSDHSPTQSQSPSHQQTEQEKRALYNPTQPITISRTEQGKAPRCEWQSPPRAEHSSPYPTAAHKHSYHFSTPPSAYQPRSFTPLQRLL</sequence>
<keyword evidence="3" id="KW-1185">Reference proteome</keyword>
<evidence type="ECO:0000256" key="1">
    <source>
        <dbReference type="SAM" id="MobiDB-lite"/>
    </source>
</evidence>
<dbReference type="EMBL" id="VSWC01000027">
    <property type="protein sequence ID" value="KAA1110604.1"/>
    <property type="molecule type" value="Genomic_DNA"/>
</dbReference>
<dbReference type="Proteomes" id="UP000324748">
    <property type="component" value="Unassembled WGS sequence"/>
</dbReference>
<comment type="caution">
    <text evidence="2">The sequence shown here is derived from an EMBL/GenBank/DDBJ whole genome shotgun (WGS) entry which is preliminary data.</text>
</comment>
<feature type="compositionally biased region" description="Polar residues" evidence="1">
    <location>
        <begin position="38"/>
        <end position="48"/>
    </location>
</feature>
<feature type="region of interest" description="Disordered" evidence="1">
    <location>
        <begin position="1"/>
        <end position="100"/>
    </location>
</feature>
<evidence type="ECO:0000313" key="3">
    <source>
        <dbReference type="Proteomes" id="UP000324748"/>
    </source>
</evidence>
<evidence type="ECO:0000313" key="2">
    <source>
        <dbReference type="EMBL" id="KAA1110604.1"/>
    </source>
</evidence>
<reference evidence="2 3" key="1">
    <citation type="submission" date="2019-05" db="EMBL/GenBank/DDBJ databases">
        <title>Emergence of the Ug99 lineage of the wheat stem rust pathogen through somatic hybridization.</title>
        <authorList>
            <person name="Li F."/>
            <person name="Upadhyaya N.M."/>
            <person name="Sperschneider J."/>
            <person name="Matny O."/>
            <person name="Nguyen-Phuc H."/>
            <person name="Mago R."/>
            <person name="Raley C."/>
            <person name="Miller M.E."/>
            <person name="Silverstein K.A.T."/>
            <person name="Henningsen E."/>
            <person name="Hirsch C.D."/>
            <person name="Visser B."/>
            <person name="Pretorius Z.A."/>
            <person name="Steffenson B.J."/>
            <person name="Schwessinger B."/>
            <person name="Dodds P.N."/>
            <person name="Figueroa M."/>
        </authorList>
    </citation>
    <scope>NUCLEOTIDE SEQUENCE [LARGE SCALE GENOMIC DNA]</scope>
    <source>
        <strain evidence="2">21-0</strain>
    </source>
</reference>
<gene>
    <name evidence="2" type="ORF">PGT21_027220</name>
</gene>
<proteinExistence type="predicted"/>
<dbReference type="AlphaFoldDB" id="A0A5B0QC92"/>
<protein>
    <submittedName>
        <fullName evidence="2">Uncharacterized protein</fullName>
    </submittedName>
</protein>
<organism evidence="2 3">
    <name type="scientific">Puccinia graminis f. sp. tritici</name>
    <dbReference type="NCBI Taxonomy" id="56615"/>
    <lineage>
        <taxon>Eukaryota</taxon>
        <taxon>Fungi</taxon>
        <taxon>Dikarya</taxon>
        <taxon>Basidiomycota</taxon>
        <taxon>Pucciniomycotina</taxon>
        <taxon>Pucciniomycetes</taxon>
        <taxon>Pucciniales</taxon>
        <taxon>Pucciniaceae</taxon>
        <taxon>Puccinia</taxon>
    </lineage>
</organism>